<dbReference type="PANTHER" id="PTHR19923:SF0">
    <property type="entry name" value="PLEIOTROPIC REGULATOR 1"/>
    <property type="match status" value="1"/>
</dbReference>
<dbReference type="OrthoDB" id="10256122at2759"/>
<dbReference type="GO" id="GO:0071011">
    <property type="term" value="C:precatalytic spliceosome"/>
    <property type="evidence" value="ECO:0007669"/>
    <property type="project" value="TreeGrafter"/>
</dbReference>
<dbReference type="GO" id="GO:0000398">
    <property type="term" value="P:mRNA splicing, via spliceosome"/>
    <property type="evidence" value="ECO:0007669"/>
    <property type="project" value="InterPro"/>
</dbReference>
<dbReference type="PRINTS" id="PR00320">
    <property type="entry name" value="GPROTEINBRPT"/>
</dbReference>
<feature type="repeat" description="WD" evidence="4">
    <location>
        <begin position="237"/>
        <end position="278"/>
    </location>
</feature>
<evidence type="ECO:0000313" key="7">
    <source>
        <dbReference type="Proteomes" id="UP000077115"/>
    </source>
</evidence>
<dbReference type="AlphaFoldDB" id="A0A177W9S6"/>
<dbReference type="PROSITE" id="PS50294">
    <property type="entry name" value="WD_REPEATS_REGION"/>
    <property type="match status" value="4"/>
</dbReference>
<dbReference type="CDD" id="cd00200">
    <property type="entry name" value="WD40"/>
    <property type="match status" value="1"/>
</dbReference>
<dbReference type="Pfam" id="PF00400">
    <property type="entry name" value="WD40"/>
    <property type="match status" value="7"/>
</dbReference>
<feature type="repeat" description="WD" evidence="4">
    <location>
        <begin position="404"/>
        <end position="444"/>
    </location>
</feature>
<dbReference type="InterPro" id="IPR019775">
    <property type="entry name" value="WD40_repeat_CS"/>
</dbReference>
<dbReference type="STRING" id="403673.A0A177W9S6"/>
<gene>
    <name evidence="6" type="ORF">BDEG_20347</name>
</gene>
<dbReference type="InterPro" id="IPR001680">
    <property type="entry name" value="WD40_rpt"/>
</dbReference>
<dbReference type="InterPro" id="IPR036322">
    <property type="entry name" value="WD40_repeat_dom_sf"/>
</dbReference>
<dbReference type="Proteomes" id="UP000077115">
    <property type="component" value="Unassembled WGS sequence"/>
</dbReference>
<evidence type="ECO:0000256" key="2">
    <source>
        <dbReference type="ARBA" id="ARBA00022737"/>
    </source>
</evidence>
<dbReference type="SUPFAM" id="SSF50978">
    <property type="entry name" value="WD40 repeat-like"/>
    <property type="match status" value="1"/>
</dbReference>
<dbReference type="PROSITE" id="PS50082">
    <property type="entry name" value="WD_REPEATS_2"/>
    <property type="match status" value="6"/>
</dbReference>
<dbReference type="VEuPathDB" id="FungiDB:BDEG_20347"/>
<dbReference type="GO" id="GO:0071013">
    <property type="term" value="C:catalytic step 2 spliceosome"/>
    <property type="evidence" value="ECO:0007669"/>
    <property type="project" value="TreeGrafter"/>
</dbReference>
<evidence type="ECO:0000313" key="6">
    <source>
        <dbReference type="EMBL" id="OAJ36141.1"/>
    </source>
</evidence>
<sequence length="508" mass="55557">MARTPKKAAGAAKHSPSKPSVAIHPADNVENNPVCTDIVDPESSQSAAFALGLISANLKRTHALFNDPLVVQVPIDPPSQRTKLASKILDEWCHVAELPAAIASQNQSKPKLKSGQSALVDNQDTAVGDMIDSITTRPNNVSSSNVPSGVVALRSQLPSFTQSSNTGTTALIRIQQGRKIPTPTWHAPWKLMRVISGHTGWVRCITVDSSNEWFVTGAGDRMIKIWDLASGTLKLSLTGHISAVRGVAVSPRHPYLFSAGEDKQIKCWDLEYNKVIRHYHGHLSGIYTLSLHPTLDVLVTGGRDSSARVWDMRTKAQIFALTGHTSTVSAVECQEADPQIITASTDSTIRLWDLVAGKTMSTLTHHKKSVRALALNPTEFTFASGSTDYIKQWRCPQGNFIQNLEGHNAIINTLSCNQDNVLFSGANNGSMYFWDWKSGYNFQTAQSPVQPGSLDSEAGVFCSTFDRSGSRLITGEADKTIKVWKEDEQATPETHPIRDWKPRLNMGR</sequence>
<reference evidence="6 7" key="2">
    <citation type="submission" date="2016-05" db="EMBL/GenBank/DDBJ databases">
        <title>Lineage-specific infection strategies underlie the spectrum of fungal disease in amphibians.</title>
        <authorList>
            <person name="Cuomo C.A."/>
            <person name="Farrer R.A."/>
            <person name="James T."/>
            <person name="Longcore J."/>
            <person name="Birren B."/>
        </authorList>
    </citation>
    <scope>NUCLEOTIDE SEQUENCE [LARGE SCALE GENOMIC DNA]</scope>
    <source>
        <strain evidence="6 7">JEL423</strain>
    </source>
</reference>
<organism evidence="6 7">
    <name type="scientific">Batrachochytrium dendrobatidis (strain JEL423)</name>
    <dbReference type="NCBI Taxonomy" id="403673"/>
    <lineage>
        <taxon>Eukaryota</taxon>
        <taxon>Fungi</taxon>
        <taxon>Fungi incertae sedis</taxon>
        <taxon>Chytridiomycota</taxon>
        <taxon>Chytridiomycota incertae sedis</taxon>
        <taxon>Chytridiomycetes</taxon>
        <taxon>Rhizophydiales</taxon>
        <taxon>Rhizophydiales incertae sedis</taxon>
        <taxon>Batrachochytrium</taxon>
    </lineage>
</organism>
<feature type="repeat" description="WD" evidence="4">
    <location>
        <begin position="453"/>
        <end position="494"/>
    </location>
</feature>
<feature type="repeat" description="WD" evidence="4">
    <location>
        <begin position="279"/>
        <end position="320"/>
    </location>
</feature>
<comment type="similarity">
    <text evidence="3">Belongs to the WD repeat PRL1/PRL2 family.</text>
</comment>
<feature type="region of interest" description="Disordered" evidence="5">
    <location>
        <begin position="1"/>
        <end position="29"/>
    </location>
</feature>
<dbReference type="FunFam" id="2.130.10.10:FF:000012">
    <property type="entry name" value="Putative pleiotropic regulator 1"/>
    <property type="match status" value="1"/>
</dbReference>
<evidence type="ECO:0000256" key="5">
    <source>
        <dbReference type="SAM" id="MobiDB-lite"/>
    </source>
</evidence>
<keyword evidence="2" id="KW-0677">Repeat</keyword>
<dbReference type="EMBL" id="DS022300">
    <property type="protein sequence ID" value="OAJ36141.1"/>
    <property type="molecule type" value="Genomic_DNA"/>
</dbReference>
<feature type="repeat" description="WD" evidence="4">
    <location>
        <begin position="321"/>
        <end position="362"/>
    </location>
</feature>
<keyword evidence="1 4" id="KW-0853">WD repeat</keyword>
<protein>
    <submittedName>
        <fullName evidence="6">Pre-mRNA-splicing factor prp5</fullName>
    </submittedName>
</protein>
<dbReference type="PROSITE" id="PS00678">
    <property type="entry name" value="WD_REPEATS_1"/>
    <property type="match status" value="2"/>
</dbReference>
<name>A0A177W9S6_BATDL</name>
<dbReference type="InterPro" id="IPR020472">
    <property type="entry name" value="WD40_PAC1"/>
</dbReference>
<reference evidence="6 7" key="1">
    <citation type="submission" date="2006-10" db="EMBL/GenBank/DDBJ databases">
        <title>The Genome Sequence of Batrachochytrium dendrobatidis JEL423.</title>
        <authorList>
            <consortium name="The Broad Institute Genome Sequencing Platform"/>
            <person name="Birren B."/>
            <person name="Lander E."/>
            <person name="Galagan J."/>
            <person name="Cuomo C."/>
            <person name="Devon K."/>
            <person name="Jaffe D."/>
            <person name="Butler J."/>
            <person name="Alvarez P."/>
            <person name="Gnerre S."/>
            <person name="Grabherr M."/>
            <person name="Kleber M."/>
            <person name="Mauceli E."/>
            <person name="Brockman W."/>
            <person name="Young S."/>
            <person name="LaButti K."/>
            <person name="Sykes S."/>
            <person name="DeCaprio D."/>
            <person name="Crawford M."/>
            <person name="Koehrsen M."/>
            <person name="Engels R."/>
            <person name="Montgomery P."/>
            <person name="Pearson M."/>
            <person name="Howarth C."/>
            <person name="Larson L."/>
            <person name="White J."/>
            <person name="O'Leary S."/>
            <person name="Kodira C."/>
            <person name="Zeng Q."/>
            <person name="Yandava C."/>
            <person name="Alvarado L."/>
            <person name="Longcore J."/>
            <person name="James T."/>
        </authorList>
    </citation>
    <scope>NUCLEOTIDE SEQUENCE [LARGE SCALE GENOMIC DNA]</scope>
    <source>
        <strain evidence="6 7">JEL423</strain>
    </source>
</reference>
<dbReference type="InterPro" id="IPR015943">
    <property type="entry name" value="WD40/YVTN_repeat-like_dom_sf"/>
</dbReference>
<evidence type="ECO:0000256" key="4">
    <source>
        <dbReference type="PROSITE-ProRule" id="PRU00221"/>
    </source>
</evidence>
<dbReference type="PANTHER" id="PTHR19923">
    <property type="entry name" value="WD40 REPEAT PROTEINPRL1/PRL2-RELATED"/>
    <property type="match status" value="1"/>
</dbReference>
<dbReference type="SMART" id="SM00320">
    <property type="entry name" value="WD40"/>
    <property type="match status" value="7"/>
</dbReference>
<dbReference type="Gene3D" id="2.130.10.10">
    <property type="entry name" value="YVTN repeat-like/Quinoprotein amine dehydrogenase"/>
    <property type="match status" value="1"/>
</dbReference>
<proteinExistence type="inferred from homology"/>
<accession>A0A177W9S6</accession>
<dbReference type="InterPro" id="IPR045241">
    <property type="entry name" value="Prp46/PLRG1-like"/>
</dbReference>
<dbReference type="GO" id="GO:0000974">
    <property type="term" value="C:Prp19 complex"/>
    <property type="evidence" value="ECO:0007669"/>
    <property type="project" value="TreeGrafter"/>
</dbReference>
<feature type="repeat" description="WD" evidence="4">
    <location>
        <begin position="195"/>
        <end position="236"/>
    </location>
</feature>
<feature type="region of interest" description="Disordered" evidence="5">
    <location>
        <begin position="486"/>
        <end position="508"/>
    </location>
</feature>
<dbReference type="eggNOG" id="KOG0285">
    <property type="taxonomic scope" value="Eukaryota"/>
</dbReference>
<evidence type="ECO:0000256" key="3">
    <source>
        <dbReference type="ARBA" id="ARBA00025726"/>
    </source>
</evidence>
<evidence type="ECO:0000256" key="1">
    <source>
        <dbReference type="ARBA" id="ARBA00022574"/>
    </source>
</evidence>